<proteinExistence type="predicted"/>
<comment type="subcellular location">
    <subcellularLocation>
        <location evidence="1">Cell membrane</location>
        <topology evidence="1">Multi-pass membrane protein</topology>
    </subcellularLocation>
</comment>
<organism evidence="8 9">
    <name type="scientific">Butyrivibrio hungatei DSM 14810</name>
    <dbReference type="NCBI Taxonomy" id="1121132"/>
    <lineage>
        <taxon>Bacteria</taxon>
        <taxon>Bacillati</taxon>
        <taxon>Bacillota</taxon>
        <taxon>Clostridia</taxon>
        <taxon>Lachnospirales</taxon>
        <taxon>Lachnospiraceae</taxon>
        <taxon>Butyrivibrio</taxon>
    </lineage>
</organism>
<dbReference type="GO" id="GO:0022857">
    <property type="term" value="F:transmembrane transporter activity"/>
    <property type="evidence" value="ECO:0007669"/>
    <property type="project" value="InterPro"/>
</dbReference>
<evidence type="ECO:0000256" key="4">
    <source>
        <dbReference type="ARBA" id="ARBA00022989"/>
    </source>
</evidence>
<feature type="domain" description="Major facilitator superfamily (MFS) profile" evidence="7">
    <location>
        <begin position="1"/>
        <end position="418"/>
    </location>
</feature>
<feature type="transmembrane region" description="Helical" evidence="6">
    <location>
        <begin position="396"/>
        <end position="414"/>
    </location>
</feature>
<evidence type="ECO:0000256" key="1">
    <source>
        <dbReference type="ARBA" id="ARBA00004651"/>
    </source>
</evidence>
<dbReference type="EMBL" id="FRDH01000005">
    <property type="protein sequence ID" value="SHN55644.1"/>
    <property type="molecule type" value="Genomic_DNA"/>
</dbReference>
<dbReference type="Proteomes" id="UP000184097">
    <property type="component" value="Unassembled WGS sequence"/>
</dbReference>
<dbReference type="GO" id="GO:0005886">
    <property type="term" value="C:plasma membrane"/>
    <property type="evidence" value="ECO:0007669"/>
    <property type="project" value="UniProtKB-SubCell"/>
</dbReference>
<feature type="transmembrane region" description="Helical" evidence="6">
    <location>
        <begin position="365"/>
        <end position="384"/>
    </location>
</feature>
<gene>
    <name evidence="8" type="ORF">SAMN02745247_01413</name>
</gene>
<feature type="transmembrane region" description="Helical" evidence="6">
    <location>
        <begin position="306"/>
        <end position="327"/>
    </location>
</feature>
<keyword evidence="5 6" id="KW-0472">Membrane</keyword>
<feature type="transmembrane region" description="Helical" evidence="6">
    <location>
        <begin position="275"/>
        <end position="294"/>
    </location>
</feature>
<feature type="transmembrane region" description="Helical" evidence="6">
    <location>
        <begin position="176"/>
        <end position="197"/>
    </location>
</feature>
<feature type="transmembrane region" description="Helical" evidence="6">
    <location>
        <begin position="143"/>
        <end position="164"/>
    </location>
</feature>
<keyword evidence="2" id="KW-0813">Transport</keyword>
<evidence type="ECO:0000256" key="5">
    <source>
        <dbReference type="ARBA" id="ARBA00023136"/>
    </source>
</evidence>
<evidence type="ECO:0000256" key="6">
    <source>
        <dbReference type="SAM" id="Phobius"/>
    </source>
</evidence>
<evidence type="ECO:0000313" key="9">
    <source>
        <dbReference type="Proteomes" id="UP000184097"/>
    </source>
</evidence>
<dbReference type="PANTHER" id="PTHR23528:SF1">
    <property type="entry name" value="MAJOR FACILITATOR SUPERFAMILY (MFS) PROFILE DOMAIN-CONTAINING PROTEIN"/>
    <property type="match status" value="1"/>
</dbReference>
<dbReference type="InterPro" id="IPR036259">
    <property type="entry name" value="MFS_trans_sf"/>
</dbReference>
<protein>
    <submittedName>
        <fullName evidence="8">Na+/melibiose symporter</fullName>
    </submittedName>
</protein>
<name>A0A1M7SB64_9FIRM</name>
<feature type="transmembrane region" description="Helical" evidence="6">
    <location>
        <begin position="7"/>
        <end position="25"/>
    </location>
</feature>
<dbReference type="AlphaFoldDB" id="A0A1M7SB64"/>
<feature type="transmembrane region" description="Helical" evidence="6">
    <location>
        <begin position="77"/>
        <end position="98"/>
    </location>
</feature>
<sequence>MKLNYKRTILIGLAFMSICAFWQFYDNEIPRILKYNFNLGETATGFIMAFDNILALFLLPIFGVLSDKTDSRFGKRTPYIVVGTIVAVTTLSVLIMVAKPSGNLSFFVVILLVLLIAMGTYRSPAVSLMPELTPAPLRSQGNAIINLMGALGGVFTLVMTMALLKSAENEADTNYLPLMLSIVILMLLAVAILVATINENKIKKQIEEEGGLHSLGEEIESDMEENKGKGAKLPKDVFKSLVFLLLSVAFWYMAYNAVTTAYTRYVEEVWHLQDGYAGTLLIATVAAVLSYIPIGFISSRVGRKKTILAGVVIMTVCYLVAALMPVYSSSINIFFALIGIGWAAINVNSYPMVVEMSRAGDIGKYTGTYYTFSMAAQVLTPILSGFLLEHVSYRTLFPYAVVFSCLAFSTMMMVKHGDVKPPKKEKILEHFDVDD</sequence>
<keyword evidence="4 6" id="KW-1133">Transmembrane helix</keyword>
<dbReference type="InterPro" id="IPR011701">
    <property type="entry name" value="MFS"/>
</dbReference>
<evidence type="ECO:0000256" key="2">
    <source>
        <dbReference type="ARBA" id="ARBA00022448"/>
    </source>
</evidence>
<accession>A0A1M7SB64</accession>
<feature type="transmembrane region" description="Helical" evidence="6">
    <location>
        <begin position="104"/>
        <end position="122"/>
    </location>
</feature>
<feature type="transmembrane region" description="Helical" evidence="6">
    <location>
        <begin position="237"/>
        <end position="255"/>
    </location>
</feature>
<feature type="transmembrane region" description="Helical" evidence="6">
    <location>
        <begin position="45"/>
        <end position="65"/>
    </location>
</feature>
<dbReference type="Pfam" id="PF07690">
    <property type="entry name" value="MFS_1"/>
    <property type="match status" value="1"/>
</dbReference>
<evidence type="ECO:0000256" key="3">
    <source>
        <dbReference type="ARBA" id="ARBA00022692"/>
    </source>
</evidence>
<evidence type="ECO:0000313" key="8">
    <source>
        <dbReference type="EMBL" id="SHN55644.1"/>
    </source>
</evidence>
<dbReference type="PROSITE" id="PS50850">
    <property type="entry name" value="MFS"/>
    <property type="match status" value="1"/>
</dbReference>
<keyword evidence="3 6" id="KW-0812">Transmembrane</keyword>
<dbReference type="SUPFAM" id="SSF103473">
    <property type="entry name" value="MFS general substrate transporter"/>
    <property type="match status" value="1"/>
</dbReference>
<dbReference type="InterPro" id="IPR020846">
    <property type="entry name" value="MFS_dom"/>
</dbReference>
<dbReference type="RefSeq" id="WP_072702204.1">
    <property type="nucleotide sequence ID" value="NZ_FRDH01000005.1"/>
</dbReference>
<dbReference type="PANTHER" id="PTHR23528">
    <property type="match status" value="1"/>
</dbReference>
<reference evidence="8 9" key="1">
    <citation type="submission" date="2016-12" db="EMBL/GenBank/DDBJ databases">
        <authorList>
            <person name="Song W.-J."/>
            <person name="Kurnit D.M."/>
        </authorList>
    </citation>
    <scope>NUCLEOTIDE SEQUENCE [LARGE SCALE GENOMIC DNA]</scope>
    <source>
        <strain evidence="8 9">DSM 14810</strain>
    </source>
</reference>
<evidence type="ECO:0000259" key="7">
    <source>
        <dbReference type="PROSITE" id="PS50850"/>
    </source>
</evidence>
<dbReference type="Gene3D" id="1.20.1250.20">
    <property type="entry name" value="MFS general substrate transporter like domains"/>
    <property type="match status" value="2"/>
</dbReference>